<organism evidence="2">
    <name type="scientific">Arundo donax</name>
    <name type="common">Giant reed</name>
    <name type="synonym">Donax arundinaceus</name>
    <dbReference type="NCBI Taxonomy" id="35708"/>
    <lineage>
        <taxon>Eukaryota</taxon>
        <taxon>Viridiplantae</taxon>
        <taxon>Streptophyta</taxon>
        <taxon>Embryophyta</taxon>
        <taxon>Tracheophyta</taxon>
        <taxon>Spermatophyta</taxon>
        <taxon>Magnoliopsida</taxon>
        <taxon>Liliopsida</taxon>
        <taxon>Poales</taxon>
        <taxon>Poaceae</taxon>
        <taxon>PACMAD clade</taxon>
        <taxon>Arundinoideae</taxon>
        <taxon>Arundineae</taxon>
        <taxon>Arundo</taxon>
    </lineage>
</organism>
<reference evidence="2" key="2">
    <citation type="journal article" date="2015" name="Data Brief">
        <title>Shoot transcriptome of the giant reed, Arundo donax.</title>
        <authorList>
            <person name="Barrero R.A."/>
            <person name="Guerrero F.D."/>
            <person name="Moolhuijzen P."/>
            <person name="Goolsby J.A."/>
            <person name="Tidwell J."/>
            <person name="Bellgard S.E."/>
            <person name="Bellgard M.I."/>
        </authorList>
    </citation>
    <scope>NUCLEOTIDE SEQUENCE</scope>
    <source>
        <tissue evidence="2">Shoot tissue taken approximately 20 cm above the soil surface</tissue>
    </source>
</reference>
<accession>A0A0A9A5V3</accession>
<keyword evidence="1" id="KW-0472">Membrane</keyword>
<evidence type="ECO:0000313" key="2">
    <source>
        <dbReference type="EMBL" id="JAD47034.1"/>
    </source>
</evidence>
<evidence type="ECO:0000256" key="1">
    <source>
        <dbReference type="SAM" id="Phobius"/>
    </source>
</evidence>
<keyword evidence="1" id="KW-0812">Transmembrane</keyword>
<name>A0A0A9A5V3_ARUDO</name>
<keyword evidence="1" id="KW-1133">Transmembrane helix</keyword>
<feature type="transmembrane region" description="Helical" evidence="1">
    <location>
        <begin position="21"/>
        <end position="39"/>
    </location>
</feature>
<reference evidence="2" key="1">
    <citation type="submission" date="2014-09" db="EMBL/GenBank/DDBJ databases">
        <authorList>
            <person name="Magalhaes I.L.F."/>
            <person name="Oliveira U."/>
            <person name="Santos F.R."/>
            <person name="Vidigal T.H.D.A."/>
            <person name="Brescovit A.D."/>
            <person name="Santos A.J."/>
        </authorList>
    </citation>
    <scope>NUCLEOTIDE SEQUENCE</scope>
    <source>
        <tissue evidence="2">Shoot tissue taken approximately 20 cm above the soil surface</tissue>
    </source>
</reference>
<dbReference type="AlphaFoldDB" id="A0A0A9A5V3"/>
<sequence>MSAFCKQDGAMKILLDPRADFIKVFNTSIHLLLWLSMLAR</sequence>
<protein>
    <submittedName>
        <fullName evidence="2">Uncharacterized protein</fullName>
    </submittedName>
</protein>
<dbReference type="EMBL" id="GBRH01250861">
    <property type="protein sequence ID" value="JAD47034.1"/>
    <property type="molecule type" value="Transcribed_RNA"/>
</dbReference>
<proteinExistence type="predicted"/>